<keyword evidence="3" id="KW-1185">Reference proteome</keyword>
<keyword evidence="1" id="KW-0472">Membrane</keyword>
<accession>A0A0J8B360</accession>
<reference evidence="2 3" key="1">
    <citation type="journal article" date="2014" name="Nature">
        <title>The genome of the recently domesticated crop plant sugar beet (Beta vulgaris).</title>
        <authorList>
            <person name="Dohm J.C."/>
            <person name="Minoche A.E."/>
            <person name="Holtgrawe D."/>
            <person name="Capella-Gutierrez S."/>
            <person name="Zakrzewski F."/>
            <person name="Tafer H."/>
            <person name="Rupp O."/>
            <person name="Sorensen T.R."/>
            <person name="Stracke R."/>
            <person name="Reinhardt R."/>
            <person name="Goesmann A."/>
            <person name="Kraft T."/>
            <person name="Schulz B."/>
            <person name="Stadler P.F."/>
            <person name="Schmidt T."/>
            <person name="Gabaldon T."/>
            <person name="Lehrach H."/>
            <person name="Weisshaar B."/>
            <person name="Himmelbauer H."/>
        </authorList>
    </citation>
    <scope>NUCLEOTIDE SEQUENCE [LARGE SCALE GENOMIC DNA]</scope>
    <source>
        <tissue evidence="2">Taproot</tissue>
    </source>
</reference>
<name>A0A0J8B360_BETVV</name>
<evidence type="ECO:0000313" key="3">
    <source>
        <dbReference type="Proteomes" id="UP000035740"/>
    </source>
</evidence>
<feature type="transmembrane region" description="Helical" evidence="1">
    <location>
        <begin position="71"/>
        <end position="92"/>
    </location>
</feature>
<protein>
    <submittedName>
        <fullName evidence="2">Uncharacterized protein</fullName>
    </submittedName>
</protein>
<dbReference type="EMBL" id="KQ094598">
    <property type="protein sequence ID" value="KMS94287.1"/>
    <property type="molecule type" value="Genomic_DNA"/>
</dbReference>
<keyword evidence="1" id="KW-1133">Transmembrane helix</keyword>
<dbReference type="AlphaFoldDB" id="A0A0J8B360"/>
<dbReference type="Proteomes" id="UP000035740">
    <property type="component" value="Unassembled WGS sequence"/>
</dbReference>
<dbReference type="Gramene" id="KMS94287">
    <property type="protein sequence ID" value="KMS94287"/>
    <property type="gene ID" value="BVRB_022930"/>
</dbReference>
<feature type="transmembrane region" description="Helical" evidence="1">
    <location>
        <begin position="127"/>
        <end position="146"/>
    </location>
</feature>
<evidence type="ECO:0000256" key="1">
    <source>
        <dbReference type="SAM" id="Phobius"/>
    </source>
</evidence>
<keyword evidence="1" id="KW-0812">Transmembrane</keyword>
<proteinExistence type="predicted"/>
<organism evidence="2 3">
    <name type="scientific">Beta vulgaris subsp. vulgaris</name>
    <name type="common">Beet</name>
    <dbReference type="NCBI Taxonomy" id="3555"/>
    <lineage>
        <taxon>Eukaryota</taxon>
        <taxon>Viridiplantae</taxon>
        <taxon>Streptophyta</taxon>
        <taxon>Embryophyta</taxon>
        <taxon>Tracheophyta</taxon>
        <taxon>Spermatophyta</taxon>
        <taxon>Magnoliopsida</taxon>
        <taxon>eudicotyledons</taxon>
        <taxon>Gunneridae</taxon>
        <taxon>Pentapetalae</taxon>
        <taxon>Caryophyllales</taxon>
        <taxon>Chenopodiaceae</taxon>
        <taxon>Betoideae</taxon>
        <taxon>Beta</taxon>
    </lineage>
</organism>
<gene>
    <name evidence="2" type="ORF">BVRB_022930</name>
</gene>
<sequence length="178" mass="19706">MEPISPFASALDLSPDLVEIQCSSDPSNPSKGCCNAVSIARSCQASDNPKSYECKQMLDEVVWDSYQCPRVHAADVTGIILALFLVGGLFGLRYVSRSENSQVWVRQLWGLIVKNWRMAKHRWGRQFKGVSIAMVLFGIVIALLQLTGESSNSYEVTIPSTQLTWSFTFTGPDALVQQ</sequence>
<evidence type="ECO:0000313" key="2">
    <source>
        <dbReference type="EMBL" id="KMS94287.1"/>
    </source>
</evidence>